<dbReference type="EMBL" id="CP062804">
    <property type="protein sequence ID" value="QOT79042.1"/>
    <property type="molecule type" value="Genomic_DNA"/>
</dbReference>
<dbReference type="GeneID" id="98405229"/>
<reference evidence="1 2" key="1">
    <citation type="submission" date="2020-10" db="EMBL/GenBank/DDBJ databases">
        <title>Complete genome sequence of Cupriavidus basilensis CCUG 49340T.</title>
        <authorList>
            <person name="Salva-Serra F."/>
            <person name="Donoso R.A."/>
            <person name="Cho K.H."/>
            <person name="Yoo J.A."/>
            <person name="Lee K."/>
            <person name="Yoon S.-H."/>
            <person name="Perez-Pantoja D."/>
            <person name="Moore E.R.B."/>
        </authorList>
    </citation>
    <scope>NUCLEOTIDE SEQUENCE [LARGE SCALE GENOMIC DNA]</scope>
    <source>
        <strain evidence="2">CCUG 49340</strain>
    </source>
</reference>
<dbReference type="Proteomes" id="UP000397656">
    <property type="component" value="Chromosome 2"/>
</dbReference>
<gene>
    <name evidence="1" type="ORF">F7R26_030180</name>
</gene>
<protein>
    <submittedName>
        <fullName evidence="1">Uncharacterized protein</fullName>
    </submittedName>
</protein>
<dbReference type="RefSeq" id="WP_150990726.1">
    <property type="nucleotide sequence ID" value="NZ_CP062804.1"/>
</dbReference>
<dbReference type="AlphaFoldDB" id="A0A643FNN1"/>
<proteinExistence type="predicted"/>
<evidence type="ECO:0000313" key="1">
    <source>
        <dbReference type="EMBL" id="QOT79042.1"/>
    </source>
</evidence>
<accession>A0A643FNN1</accession>
<evidence type="ECO:0000313" key="2">
    <source>
        <dbReference type="Proteomes" id="UP000397656"/>
    </source>
</evidence>
<organism evidence="1 2">
    <name type="scientific">Cupriavidus basilensis</name>
    <dbReference type="NCBI Taxonomy" id="68895"/>
    <lineage>
        <taxon>Bacteria</taxon>
        <taxon>Pseudomonadati</taxon>
        <taxon>Pseudomonadota</taxon>
        <taxon>Betaproteobacteria</taxon>
        <taxon>Burkholderiales</taxon>
        <taxon>Burkholderiaceae</taxon>
        <taxon>Cupriavidus</taxon>
    </lineage>
</organism>
<sequence>MLKIDRGVGSLVIIDKSRLGIISSFNEIPTICLIWLGGTRWEIDDGLVKILLKSGVTCFLTYGEGADELHDHLDDVLISIDRFDVVTMGHENDSIEDVAYFFFNSIYFGVGERRYLVVIDMNSDNCKTFVDEMTKNFTREM</sequence>
<name>A0A643FNN1_9BURK</name>